<keyword evidence="5" id="KW-1185">Reference proteome</keyword>
<evidence type="ECO:0000259" key="4">
    <source>
        <dbReference type="SMART" id="SM00382"/>
    </source>
</evidence>
<dbReference type="Pfam" id="PF03266">
    <property type="entry name" value="NTPase_1"/>
    <property type="match status" value="1"/>
</dbReference>
<dbReference type="InterPro" id="IPR027417">
    <property type="entry name" value="P-loop_NTPase"/>
</dbReference>
<accession>A0A6P4IPE1</accession>
<feature type="domain" description="AAA+ ATPase" evidence="4">
    <location>
        <begin position="5"/>
        <end position="172"/>
    </location>
</feature>
<keyword evidence="3" id="KW-0067">ATP-binding</keyword>
<dbReference type="GO" id="GO:0017111">
    <property type="term" value="F:ribonucleoside triphosphate phosphatase activity"/>
    <property type="evidence" value="ECO:0007669"/>
    <property type="project" value="InterPro"/>
</dbReference>
<dbReference type="OMA" id="VTAVQNC"/>
<name>A0A6P4IPE1_DROKI</name>
<dbReference type="PANTHER" id="PTHR43146:SF1">
    <property type="entry name" value="CANCER-RELATED NUCLEOSIDE-TRIPHOSPHATASE"/>
    <property type="match status" value="1"/>
</dbReference>
<evidence type="ECO:0000256" key="1">
    <source>
        <dbReference type="ARBA" id="ARBA00022741"/>
    </source>
</evidence>
<dbReference type="SUPFAM" id="SSF52540">
    <property type="entry name" value="P-loop containing nucleoside triphosphate hydrolases"/>
    <property type="match status" value="1"/>
</dbReference>
<proteinExistence type="inferred from homology"/>
<evidence type="ECO:0000256" key="3">
    <source>
        <dbReference type="ARBA" id="ARBA00022840"/>
    </source>
</evidence>
<dbReference type="CDD" id="cd19482">
    <property type="entry name" value="RecA-like_Thep1"/>
    <property type="match status" value="1"/>
</dbReference>
<dbReference type="RefSeq" id="XP_017030355.1">
    <property type="nucleotide sequence ID" value="XM_017174866.3"/>
</dbReference>
<dbReference type="Proteomes" id="UP001652661">
    <property type="component" value="Chromosome 3L"/>
</dbReference>
<dbReference type="Gene3D" id="3.40.50.300">
    <property type="entry name" value="P-loop containing nucleotide triphosphate hydrolases"/>
    <property type="match status" value="1"/>
</dbReference>
<sequence length="195" mass="21878">MQSDLFRALLITGPPGVGKTTLVRRICSKLGEKGHSLQGFYTEEVREAGNGQRIGFDVVTLSGERGVLARSINVGETDKRRPKVGKYWVYVQDFEDLALPQLEIKDDGEKPGLLVIDEVGKMEMFSKRFETTVDNLLEKKLIPLVITIPEKSSLRLVEQLRKSPKSMLFQVTKSNRDSLAKKIADLITKSMLVTK</sequence>
<evidence type="ECO:0000313" key="5">
    <source>
        <dbReference type="Proteomes" id="UP001652661"/>
    </source>
</evidence>
<dbReference type="AlphaFoldDB" id="A0A6P4IPE1"/>
<evidence type="ECO:0000313" key="6">
    <source>
        <dbReference type="RefSeq" id="XP_017030355.1"/>
    </source>
</evidence>
<keyword evidence="1" id="KW-0547">Nucleotide-binding</keyword>
<gene>
    <name evidence="6" type="primary">LOC108080208</name>
</gene>
<dbReference type="InterPro" id="IPR004948">
    <property type="entry name" value="Nuc-triphosphatase_THEP1"/>
</dbReference>
<dbReference type="GeneID" id="108080208"/>
<dbReference type="SMART" id="SM00382">
    <property type="entry name" value="AAA"/>
    <property type="match status" value="1"/>
</dbReference>
<protein>
    <submittedName>
        <fullName evidence="6">Cancer-related nucleoside-triphosphatase homolog</fullName>
    </submittedName>
</protein>
<reference evidence="6" key="1">
    <citation type="submission" date="2025-08" db="UniProtKB">
        <authorList>
            <consortium name="RefSeq"/>
        </authorList>
    </citation>
    <scope>IDENTIFICATION</scope>
    <source>
        <strain evidence="6">14028-0561.14</strain>
        <tissue evidence="6">Whole fly</tissue>
    </source>
</reference>
<dbReference type="HAMAP" id="MF_00796">
    <property type="entry name" value="NTPase_1"/>
    <property type="match status" value="1"/>
</dbReference>
<keyword evidence="2" id="KW-0378">Hydrolase</keyword>
<evidence type="ECO:0000256" key="2">
    <source>
        <dbReference type="ARBA" id="ARBA00022801"/>
    </source>
</evidence>
<dbReference type="PANTHER" id="PTHR43146">
    <property type="entry name" value="CANCER-RELATED NUCLEOSIDE-TRIPHOSPHATASE"/>
    <property type="match status" value="1"/>
</dbReference>
<dbReference type="NCBIfam" id="NF010248">
    <property type="entry name" value="PRK13695.1"/>
    <property type="match status" value="1"/>
</dbReference>
<dbReference type="OrthoDB" id="446244at2759"/>
<dbReference type="GO" id="GO:0005524">
    <property type="term" value="F:ATP binding"/>
    <property type="evidence" value="ECO:0007669"/>
    <property type="project" value="UniProtKB-KW"/>
</dbReference>
<dbReference type="InterPro" id="IPR003593">
    <property type="entry name" value="AAA+_ATPase"/>
</dbReference>
<organism evidence="5 6">
    <name type="scientific">Drosophila kikkawai</name>
    <name type="common">Fruit fly</name>
    <dbReference type="NCBI Taxonomy" id="30033"/>
    <lineage>
        <taxon>Eukaryota</taxon>
        <taxon>Metazoa</taxon>
        <taxon>Ecdysozoa</taxon>
        <taxon>Arthropoda</taxon>
        <taxon>Hexapoda</taxon>
        <taxon>Insecta</taxon>
        <taxon>Pterygota</taxon>
        <taxon>Neoptera</taxon>
        <taxon>Endopterygota</taxon>
        <taxon>Diptera</taxon>
        <taxon>Brachycera</taxon>
        <taxon>Muscomorpha</taxon>
        <taxon>Ephydroidea</taxon>
        <taxon>Drosophilidae</taxon>
        <taxon>Drosophila</taxon>
        <taxon>Sophophora</taxon>
    </lineage>
</organism>